<comment type="caution">
    <text evidence="1">The sequence shown here is derived from an EMBL/GenBank/DDBJ whole genome shotgun (WGS) entry which is preliminary data.</text>
</comment>
<sequence>MTTVIRDIVCLLNKQQYSFPETFQSLERVKCESSRVFMIHYPHYQQDHEGYSISVEERLVHIQLYTCANSEAANEALRETISKIFYDFNIDRYMLWYDTSAAYGWTDHLLPSATVYHCTDLVATENASQQMLLQRASTILTDGLSAHEYLKTKFSNVYLLKSRVDLENFYEARYYKKDPIGQVNIPYPRIGCFGDGHLFDVELIKTLAETRPHWQFVVIADTQDLELLSKFNNIHLLGWRGESKLAEYISNWDVGIIPYGDENKRRFQNPKEITQLLAAGKPVVSTSMTDVLRTFGQNKLVRIAGTSAQMIMMIQEELKQRDRVQWYNNVKDFLNERSLHNSLESVQFHFRTHYKFESTCKLSDSHKVEPASA</sequence>
<keyword evidence="2" id="KW-1185">Reference proteome</keyword>
<organism evidence="1 2">
    <name type="scientific">Pseudochryseolinea flava</name>
    <dbReference type="NCBI Taxonomy" id="2059302"/>
    <lineage>
        <taxon>Bacteria</taxon>
        <taxon>Pseudomonadati</taxon>
        <taxon>Bacteroidota</taxon>
        <taxon>Cytophagia</taxon>
        <taxon>Cytophagales</taxon>
        <taxon>Fulvivirgaceae</taxon>
        <taxon>Pseudochryseolinea</taxon>
    </lineage>
</organism>
<proteinExistence type="predicted"/>
<reference evidence="1 2" key="1">
    <citation type="submission" date="2018-06" db="EMBL/GenBank/DDBJ databases">
        <title>Chryseolinea flavus sp. nov., a member of the phylum Bacteroidetes isolated from soil.</title>
        <authorList>
            <person name="Li Y."/>
            <person name="Wang J."/>
        </authorList>
    </citation>
    <scope>NUCLEOTIDE SEQUENCE [LARGE SCALE GENOMIC DNA]</scope>
    <source>
        <strain evidence="1 2">SDU1-6</strain>
    </source>
</reference>
<dbReference type="Proteomes" id="UP000251889">
    <property type="component" value="Unassembled WGS sequence"/>
</dbReference>
<dbReference type="SUPFAM" id="SSF53756">
    <property type="entry name" value="UDP-Glycosyltransferase/glycogen phosphorylase"/>
    <property type="match status" value="1"/>
</dbReference>
<dbReference type="RefSeq" id="WP_112746532.1">
    <property type="nucleotide sequence ID" value="NZ_QMFY01000003.1"/>
</dbReference>
<dbReference type="Gene3D" id="3.40.50.2000">
    <property type="entry name" value="Glycogen Phosphorylase B"/>
    <property type="match status" value="1"/>
</dbReference>
<protein>
    <recommendedName>
        <fullName evidence="3">Glycosyltransferase family 1 protein</fullName>
    </recommendedName>
</protein>
<dbReference type="Pfam" id="PF13692">
    <property type="entry name" value="Glyco_trans_1_4"/>
    <property type="match status" value="1"/>
</dbReference>
<name>A0A364Y4D4_9BACT</name>
<accession>A0A364Y4D4</accession>
<evidence type="ECO:0008006" key="3">
    <source>
        <dbReference type="Google" id="ProtNLM"/>
    </source>
</evidence>
<dbReference type="OrthoDB" id="9816564at2"/>
<gene>
    <name evidence="1" type="ORF">DQQ10_09100</name>
</gene>
<dbReference type="AlphaFoldDB" id="A0A364Y4D4"/>
<evidence type="ECO:0000313" key="1">
    <source>
        <dbReference type="EMBL" id="RAW01792.1"/>
    </source>
</evidence>
<evidence type="ECO:0000313" key="2">
    <source>
        <dbReference type="Proteomes" id="UP000251889"/>
    </source>
</evidence>
<dbReference type="EMBL" id="QMFY01000003">
    <property type="protein sequence ID" value="RAW01792.1"/>
    <property type="molecule type" value="Genomic_DNA"/>
</dbReference>